<dbReference type="InterPro" id="IPR012337">
    <property type="entry name" value="RNaseH-like_sf"/>
</dbReference>
<accession>A0A4S9CKR9</accession>
<feature type="domain" description="3'-5' exonuclease" evidence="1">
    <location>
        <begin position="77"/>
        <end position="200"/>
    </location>
</feature>
<protein>
    <recommendedName>
        <fullName evidence="1">3'-5' exonuclease domain-containing protein</fullName>
    </recommendedName>
</protein>
<reference evidence="2" key="1">
    <citation type="submission" date="2018-10" db="EMBL/GenBank/DDBJ databases">
        <title>Fifty Aureobasidium pullulans genomes reveal a recombining polyextremotolerant generalist.</title>
        <authorList>
            <person name="Gostincar C."/>
            <person name="Turk M."/>
            <person name="Zajc J."/>
            <person name="Gunde-Cimerman N."/>
        </authorList>
    </citation>
    <scope>NUCLEOTIDE SEQUENCE [LARGE SCALE GENOMIC DNA]</scope>
    <source>
        <strain evidence="2">EXF-10085</strain>
    </source>
</reference>
<dbReference type="PANTHER" id="PTHR43040:SF1">
    <property type="entry name" value="RIBONUCLEASE D"/>
    <property type="match status" value="1"/>
</dbReference>
<dbReference type="AlphaFoldDB" id="A0A4S9CKR9"/>
<dbReference type="SUPFAM" id="SSF53098">
    <property type="entry name" value="Ribonuclease H-like"/>
    <property type="match status" value="1"/>
</dbReference>
<dbReference type="Gene3D" id="3.30.420.10">
    <property type="entry name" value="Ribonuclease H-like superfamily/Ribonuclease H"/>
    <property type="match status" value="1"/>
</dbReference>
<comment type="caution">
    <text evidence="2">The sequence shown here is derived from an EMBL/GenBank/DDBJ whole genome shotgun (WGS) entry which is preliminary data.</text>
</comment>
<dbReference type="EMBL" id="QZAS01000022">
    <property type="protein sequence ID" value="THX06634.1"/>
    <property type="molecule type" value="Genomic_DNA"/>
</dbReference>
<dbReference type="InterPro" id="IPR002562">
    <property type="entry name" value="3'-5'_exonuclease_dom"/>
</dbReference>
<organism evidence="2">
    <name type="scientific">Aureobasidium pullulans</name>
    <name type="common">Black yeast</name>
    <name type="synonym">Pullularia pullulans</name>
    <dbReference type="NCBI Taxonomy" id="5580"/>
    <lineage>
        <taxon>Eukaryota</taxon>
        <taxon>Fungi</taxon>
        <taxon>Dikarya</taxon>
        <taxon>Ascomycota</taxon>
        <taxon>Pezizomycotina</taxon>
        <taxon>Dothideomycetes</taxon>
        <taxon>Dothideomycetidae</taxon>
        <taxon>Dothideales</taxon>
        <taxon>Saccotheciaceae</taxon>
        <taxon>Aureobasidium</taxon>
    </lineage>
</organism>
<name>A0A4S9CKR9_AURPU</name>
<evidence type="ECO:0000313" key="2">
    <source>
        <dbReference type="EMBL" id="THX06634.1"/>
    </source>
</evidence>
<dbReference type="Pfam" id="PF01612">
    <property type="entry name" value="DNA_pol_A_exo1"/>
    <property type="match status" value="1"/>
</dbReference>
<sequence length="326" mass="36480">MSTILIDSEEGVRHLIGEIESSSLQPPFLFMDLEGIYLGRLGSISILQLLVPPTPIVRLLDVHVLQRLAFETKSTTGTTFKDILESDRYPKAFFDLRNDSDALYSYFGIRLQSVIDIQLLEFGTRMVPGRFLKSLAKSIEEDSGINYYEVKEWQAGKEAGYMLFDPLKGGSYDVFNHRPLDEAIADYCTRDVVLLPALLQAYARRLRGWENLAINLQLEAEKRVSLSQSATYNGKAQHMAQGPKGLASLVIRNDSFVDFEFVRYCSSNGSRLTFPMSLVLSPDLPQYCIMKTETPEEMVGTSTPTSTCLPAASTESVLEISVALEF</sequence>
<dbReference type="GO" id="GO:0008408">
    <property type="term" value="F:3'-5' exonuclease activity"/>
    <property type="evidence" value="ECO:0007669"/>
    <property type="project" value="InterPro"/>
</dbReference>
<dbReference type="PANTHER" id="PTHR43040">
    <property type="entry name" value="RIBONUCLEASE D"/>
    <property type="match status" value="1"/>
</dbReference>
<evidence type="ECO:0000259" key="1">
    <source>
        <dbReference type="Pfam" id="PF01612"/>
    </source>
</evidence>
<dbReference type="InterPro" id="IPR036397">
    <property type="entry name" value="RNaseH_sf"/>
</dbReference>
<dbReference type="GO" id="GO:0006139">
    <property type="term" value="P:nucleobase-containing compound metabolic process"/>
    <property type="evidence" value="ECO:0007669"/>
    <property type="project" value="InterPro"/>
</dbReference>
<proteinExistence type="predicted"/>
<dbReference type="GO" id="GO:0003676">
    <property type="term" value="F:nucleic acid binding"/>
    <property type="evidence" value="ECO:0007669"/>
    <property type="project" value="InterPro"/>
</dbReference>
<gene>
    <name evidence="2" type="ORF">D6D13_06423</name>
</gene>